<feature type="signal peptide" evidence="1">
    <location>
        <begin position="1"/>
        <end position="25"/>
    </location>
</feature>
<name>A0ABT5FB38_9GAMM</name>
<comment type="caution">
    <text evidence="2">The sequence shown here is derived from an EMBL/GenBank/DDBJ whole genome shotgun (WGS) entry which is preliminary data.</text>
</comment>
<evidence type="ECO:0000313" key="3">
    <source>
        <dbReference type="Proteomes" id="UP001528411"/>
    </source>
</evidence>
<evidence type="ECO:0000256" key="1">
    <source>
        <dbReference type="SAM" id="SignalP"/>
    </source>
</evidence>
<sequence>MKVSSTNRCFLLACFGFIFSTTVLATNTNQPEPKQAPNQPIIPESEPKPVDIAEVELALNGGYAAFDSALTKIDDTGPYSIVTNEFNFQISAGYGVVENPLAERNDLQVYVLPEFSYYGEKFYLENFVMGYSLLETDNFIIDVFSYFNDDGYFFELDGLEKLTISSILDFSVNRPLGGRGNFPQERVFDEIDRDLSYMGE</sequence>
<dbReference type="EMBL" id="JAQOMS010000002">
    <property type="protein sequence ID" value="MDC2888747.1"/>
    <property type="molecule type" value="Genomic_DNA"/>
</dbReference>
<reference evidence="2 3" key="1">
    <citation type="submission" date="2023-01" db="EMBL/GenBank/DDBJ databases">
        <title>Psychrosphaera sp. nov., isolated from marine algae.</title>
        <authorList>
            <person name="Bayburt H."/>
            <person name="Choi B.J."/>
            <person name="Kim J.M."/>
            <person name="Choi D.G."/>
            <person name="Jeon C.O."/>
        </authorList>
    </citation>
    <scope>NUCLEOTIDE SEQUENCE [LARGE SCALE GENOMIC DNA]</scope>
    <source>
        <strain evidence="2 3">G1-22</strain>
    </source>
</reference>
<gene>
    <name evidence="2" type="ORF">PN838_08160</name>
</gene>
<evidence type="ECO:0000313" key="2">
    <source>
        <dbReference type="EMBL" id="MDC2888747.1"/>
    </source>
</evidence>
<protein>
    <submittedName>
        <fullName evidence="2">Uncharacterized protein</fullName>
    </submittedName>
</protein>
<accession>A0ABT5FB38</accession>
<dbReference type="RefSeq" id="WP_272180323.1">
    <property type="nucleotide sequence ID" value="NZ_JAQOMS010000002.1"/>
</dbReference>
<feature type="chain" id="PRO_5046389961" evidence="1">
    <location>
        <begin position="26"/>
        <end position="200"/>
    </location>
</feature>
<keyword evidence="1" id="KW-0732">Signal</keyword>
<proteinExistence type="predicted"/>
<keyword evidence="3" id="KW-1185">Reference proteome</keyword>
<organism evidence="2 3">
    <name type="scientific">Psychrosphaera algicola</name>
    <dbReference type="NCBI Taxonomy" id="3023714"/>
    <lineage>
        <taxon>Bacteria</taxon>
        <taxon>Pseudomonadati</taxon>
        <taxon>Pseudomonadota</taxon>
        <taxon>Gammaproteobacteria</taxon>
        <taxon>Alteromonadales</taxon>
        <taxon>Pseudoalteromonadaceae</taxon>
        <taxon>Psychrosphaera</taxon>
    </lineage>
</organism>
<dbReference type="Proteomes" id="UP001528411">
    <property type="component" value="Unassembled WGS sequence"/>
</dbReference>